<dbReference type="PIRSF" id="PIRSF007028">
    <property type="entry name" value="UCP007028"/>
    <property type="match status" value="1"/>
</dbReference>
<dbReference type="STRING" id="665467.SAMN02982931_02212"/>
<accession>A0A1G6C990</accession>
<dbReference type="EMBL" id="FMXQ01000004">
    <property type="protein sequence ID" value="SDB29406.1"/>
    <property type="molecule type" value="Genomic_DNA"/>
</dbReference>
<dbReference type="InterPro" id="IPR009874">
    <property type="entry name" value="DUF1428"/>
</dbReference>
<organism evidence="1 2">
    <name type="scientific">Bauldia litoralis</name>
    <dbReference type="NCBI Taxonomy" id="665467"/>
    <lineage>
        <taxon>Bacteria</taxon>
        <taxon>Pseudomonadati</taxon>
        <taxon>Pseudomonadota</taxon>
        <taxon>Alphaproteobacteria</taxon>
        <taxon>Hyphomicrobiales</taxon>
        <taxon>Kaistiaceae</taxon>
        <taxon>Bauldia</taxon>
    </lineage>
</organism>
<dbReference type="Proteomes" id="UP000199071">
    <property type="component" value="Unassembled WGS sequence"/>
</dbReference>
<evidence type="ECO:0000313" key="2">
    <source>
        <dbReference type="Proteomes" id="UP000199071"/>
    </source>
</evidence>
<dbReference type="AlphaFoldDB" id="A0A1G6C990"/>
<keyword evidence="2" id="KW-1185">Reference proteome</keyword>
<name>A0A1G6C990_9HYPH</name>
<protein>
    <submittedName>
        <fullName evidence="1">Uncharacterized conserved protein YbaA, DUF1428 family</fullName>
    </submittedName>
</protein>
<gene>
    <name evidence="1" type="ORF">SAMN02982931_02212</name>
</gene>
<proteinExistence type="predicted"/>
<dbReference type="Pfam" id="PF07237">
    <property type="entry name" value="DUF1428"/>
    <property type="match status" value="1"/>
</dbReference>
<sequence>MPYIEGYIAAVPTANKDQYVKLAREAAVQFKKLGATRLVECWGDDVPKGAVTDFYKATQAKDDETPIFSWVVYPDKATRDAANKAMMDNPDMGKMEMPFDGKRMFWGGFELVVDE</sequence>
<dbReference type="OrthoDB" id="9792392at2"/>
<reference evidence="1 2" key="1">
    <citation type="submission" date="2016-10" db="EMBL/GenBank/DDBJ databases">
        <authorList>
            <person name="de Groot N.N."/>
        </authorList>
    </citation>
    <scope>NUCLEOTIDE SEQUENCE [LARGE SCALE GENOMIC DNA]</scope>
    <source>
        <strain evidence="1 2">ATCC 35022</strain>
    </source>
</reference>
<dbReference type="Gene3D" id="3.30.70.100">
    <property type="match status" value="1"/>
</dbReference>
<dbReference type="SUPFAM" id="SSF54909">
    <property type="entry name" value="Dimeric alpha+beta barrel"/>
    <property type="match status" value="1"/>
</dbReference>
<dbReference type="InterPro" id="IPR011008">
    <property type="entry name" value="Dimeric_a/b-barrel"/>
</dbReference>
<evidence type="ECO:0000313" key="1">
    <source>
        <dbReference type="EMBL" id="SDB29406.1"/>
    </source>
</evidence>
<dbReference type="RefSeq" id="WP_090876493.1">
    <property type="nucleotide sequence ID" value="NZ_FMXQ01000004.1"/>
</dbReference>